<dbReference type="OrthoDB" id="9804804at2"/>
<dbReference type="EMBL" id="SIXF01000004">
    <property type="protein sequence ID" value="TBO43645.1"/>
    <property type="molecule type" value="Genomic_DNA"/>
</dbReference>
<keyword evidence="4" id="KW-1185">Reference proteome</keyword>
<evidence type="ECO:0000313" key="4">
    <source>
        <dbReference type="Proteomes" id="UP000291819"/>
    </source>
</evidence>
<keyword evidence="1" id="KW-1133">Transmembrane helix</keyword>
<evidence type="ECO:0000256" key="1">
    <source>
        <dbReference type="SAM" id="Phobius"/>
    </source>
</evidence>
<keyword evidence="1" id="KW-0472">Membrane</keyword>
<proteinExistence type="predicted"/>
<keyword evidence="1" id="KW-0812">Transmembrane</keyword>
<feature type="domain" description="Inner membrane protein YgaP-like transmembrane" evidence="2">
    <location>
        <begin position="1"/>
        <end position="65"/>
    </location>
</feature>
<dbReference type="RefSeq" id="WP_131029292.1">
    <property type="nucleotide sequence ID" value="NZ_SIXF01000004.1"/>
</dbReference>
<dbReference type="AlphaFoldDB" id="A0A4Q9HFH1"/>
<comment type="caution">
    <text evidence="3">The sequence shown here is derived from an EMBL/GenBank/DDBJ whole genome shotgun (WGS) entry which is preliminary data.</text>
</comment>
<feature type="transmembrane region" description="Helical" evidence="1">
    <location>
        <begin position="12"/>
        <end position="29"/>
    </location>
</feature>
<dbReference type="Pfam" id="PF11127">
    <property type="entry name" value="YgaP-like_TM"/>
    <property type="match status" value="1"/>
</dbReference>
<gene>
    <name evidence="3" type="ORF">EYS08_06760</name>
</gene>
<organism evidence="3 4">
    <name type="scientific">Pedobacter kyonggii</name>
    <dbReference type="NCBI Taxonomy" id="1926871"/>
    <lineage>
        <taxon>Bacteria</taxon>
        <taxon>Pseudomonadati</taxon>
        <taxon>Bacteroidota</taxon>
        <taxon>Sphingobacteriia</taxon>
        <taxon>Sphingobacteriales</taxon>
        <taxon>Sphingobacteriaceae</taxon>
        <taxon>Pedobacter</taxon>
    </lineage>
</organism>
<dbReference type="Proteomes" id="UP000291819">
    <property type="component" value="Unassembled WGS sequence"/>
</dbReference>
<reference evidence="3 4" key="1">
    <citation type="submission" date="2019-02" db="EMBL/GenBank/DDBJ databases">
        <title>Pedobacter kyonggii whole genome sequence analysis.</title>
        <authorList>
            <person name="Dahal R.H."/>
        </authorList>
    </citation>
    <scope>NUCLEOTIDE SEQUENCE [LARGE SCALE GENOMIC DNA]</scope>
    <source>
        <strain evidence="3 4">K-4-11-1</strain>
    </source>
</reference>
<protein>
    <submittedName>
        <fullName evidence="3">DUF2892 domain-containing protein</fullName>
    </submittedName>
</protein>
<accession>A0A4Q9HFH1</accession>
<sequence>MKTNIGLLDRAIRTLLALAILPAYILGVFNASAELALISIAGILLWTGIFGFCPLYMALDVRTNRHR</sequence>
<evidence type="ECO:0000259" key="2">
    <source>
        <dbReference type="Pfam" id="PF11127"/>
    </source>
</evidence>
<evidence type="ECO:0000313" key="3">
    <source>
        <dbReference type="EMBL" id="TBO43645.1"/>
    </source>
</evidence>
<dbReference type="InterPro" id="IPR021309">
    <property type="entry name" value="YgaP-like_TM"/>
</dbReference>
<feature type="transmembrane region" description="Helical" evidence="1">
    <location>
        <begin position="35"/>
        <end position="59"/>
    </location>
</feature>
<name>A0A4Q9HFH1_9SPHI</name>